<evidence type="ECO:0000256" key="13">
    <source>
        <dbReference type="SAM" id="Phobius"/>
    </source>
</evidence>
<comment type="caution">
    <text evidence="14">The sequence shown here is derived from an EMBL/GenBank/DDBJ whole genome shotgun (WGS) entry which is preliminary data.</text>
</comment>
<evidence type="ECO:0000256" key="7">
    <source>
        <dbReference type="ARBA" id="ARBA00023065"/>
    </source>
</evidence>
<keyword evidence="2 11" id="KW-0813">Transport</keyword>
<accession>A0A504Y9U0</accession>
<feature type="compositionally biased region" description="Polar residues" evidence="12">
    <location>
        <begin position="1"/>
        <end position="30"/>
    </location>
</feature>
<keyword evidence="6" id="KW-0915">Sodium</keyword>
<evidence type="ECO:0000256" key="11">
    <source>
        <dbReference type="RuleBase" id="RU000679"/>
    </source>
</evidence>
<evidence type="ECO:0000256" key="2">
    <source>
        <dbReference type="ARBA" id="ARBA00022448"/>
    </source>
</evidence>
<evidence type="ECO:0000256" key="1">
    <source>
        <dbReference type="ARBA" id="ARBA00004141"/>
    </source>
</evidence>
<keyword evidence="5 13" id="KW-1133">Transmembrane helix</keyword>
<dbReference type="OrthoDB" id="6227556at2759"/>
<feature type="transmembrane region" description="Helical" evidence="13">
    <location>
        <begin position="85"/>
        <end position="105"/>
    </location>
</feature>
<keyword evidence="3 11" id="KW-0894">Sodium channel</keyword>
<proteinExistence type="inferred from homology"/>
<keyword evidence="8 13" id="KW-0472">Membrane</keyword>
<organism evidence="14 15">
    <name type="scientific">Fasciola gigantica</name>
    <name type="common">Giant liver fluke</name>
    <dbReference type="NCBI Taxonomy" id="46835"/>
    <lineage>
        <taxon>Eukaryota</taxon>
        <taxon>Metazoa</taxon>
        <taxon>Spiralia</taxon>
        <taxon>Lophotrochozoa</taxon>
        <taxon>Platyhelminthes</taxon>
        <taxon>Trematoda</taxon>
        <taxon>Digenea</taxon>
        <taxon>Plagiorchiida</taxon>
        <taxon>Echinostomata</taxon>
        <taxon>Echinostomatoidea</taxon>
        <taxon>Fasciolidae</taxon>
        <taxon>Fasciola</taxon>
    </lineage>
</organism>
<gene>
    <name evidence="14" type="ORF">FGIG_10452</name>
</gene>
<sequence length="241" mass="27151">MHANSVQYTSNKVQTQTSQVDTLTSKYQSNETERISSHQPADLTSPSNPSVLPSLLTDEEQPKFLTGWVPVVKIFTTKNRAVRSLWAVFTVCMVIALVSSITVVVHRHLSYVTVIRLDERGPHDDLPPPAVTICLVEHELTNLKVAKLKQLGEHNWNIMRGTIKQCDENNVVTWNSQTDAVSRLYDHSAHMIVTLATDPVVCFTLNVLEQVPAPPNSICTTFETMPRFSKNASFWKVVRNW</sequence>
<protein>
    <submittedName>
        <fullName evidence="14">Putative amiloride-sensitive sodium channel</fullName>
    </submittedName>
</protein>
<keyword evidence="9 11" id="KW-0739">Sodium transport</keyword>
<dbReference type="Proteomes" id="UP000316759">
    <property type="component" value="Unassembled WGS sequence"/>
</dbReference>
<keyword evidence="4 11" id="KW-0812">Transmembrane</keyword>
<feature type="region of interest" description="Disordered" evidence="12">
    <location>
        <begin position="1"/>
        <end position="52"/>
    </location>
</feature>
<dbReference type="GO" id="GO:0005272">
    <property type="term" value="F:sodium channel activity"/>
    <property type="evidence" value="ECO:0007669"/>
    <property type="project" value="UniProtKB-KW"/>
</dbReference>
<comment type="subcellular location">
    <subcellularLocation>
        <location evidence="1">Membrane</location>
        <topology evidence="1">Multi-pass membrane protein</topology>
    </subcellularLocation>
</comment>
<dbReference type="GO" id="GO:0016020">
    <property type="term" value="C:membrane"/>
    <property type="evidence" value="ECO:0007669"/>
    <property type="project" value="UniProtKB-SubCell"/>
</dbReference>
<evidence type="ECO:0000256" key="12">
    <source>
        <dbReference type="SAM" id="MobiDB-lite"/>
    </source>
</evidence>
<name>A0A504Y9U0_FASGI</name>
<comment type="similarity">
    <text evidence="11">Belongs to the amiloride-sensitive sodium channel (TC 1.A.6) family.</text>
</comment>
<evidence type="ECO:0000256" key="6">
    <source>
        <dbReference type="ARBA" id="ARBA00023053"/>
    </source>
</evidence>
<reference evidence="14 15" key="1">
    <citation type="submission" date="2019-04" db="EMBL/GenBank/DDBJ databases">
        <title>Annotation for the trematode Fasciola gigantica.</title>
        <authorList>
            <person name="Choi Y.-J."/>
        </authorList>
    </citation>
    <scope>NUCLEOTIDE SEQUENCE [LARGE SCALE GENOMIC DNA]</scope>
    <source>
        <strain evidence="14">Uganda_cow_1</strain>
    </source>
</reference>
<evidence type="ECO:0000256" key="5">
    <source>
        <dbReference type="ARBA" id="ARBA00022989"/>
    </source>
</evidence>
<feature type="compositionally biased region" description="Low complexity" evidence="12">
    <location>
        <begin position="43"/>
        <end position="52"/>
    </location>
</feature>
<dbReference type="InterPro" id="IPR001873">
    <property type="entry name" value="ENaC"/>
</dbReference>
<dbReference type="AlphaFoldDB" id="A0A504Y9U0"/>
<evidence type="ECO:0000256" key="10">
    <source>
        <dbReference type="ARBA" id="ARBA00023303"/>
    </source>
</evidence>
<dbReference type="Pfam" id="PF00858">
    <property type="entry name" value="ASC"/>
    <property type="match status" value="1"/>
</dbReference>
<evidence type="ECO:0000313" key="15">
    <source>
        <dbReference type="Proteomes" id="UP000316759"/>
    </source>
</evidence>
<evidence type="ECO:0000313" key="14">
    <source>
        <dbReference type="EMBL" id="TPP56919.1"/>
    </source>
</evidence>
<dbReference type="EMBL" id="SUNJ01013915">
    <property type="protein sequence ID" value="TPP56919.1"/>
    <property type="molecule type" value="Genomic_DNA"/>
</dbReference>
<evidence type="ECO:0000256" key="8">
    <source>
        <dbReference type="ARBA" id="ARBA00023136"/>
    </source>
</evidence>
<evidence type="ECO:0000256" key="9">
    <source>
        <dbReference type="ARBA" id="ARBA00023201"/>
    </source>
</evidence>
<keyword evidence="7 11" id="KW-0406">Ion transport</keyword>
<evidence type="ECO:0000256" key="4">
    <source>
        <dbReference type="ARBA" id="ARBA00022692"/>
    </source>
</evidence>
<evidence type="ECO:0000256" key="3">
    <source>
        <dbReference type="ARBA" id="ARBA00022461"/>
    </source>
</evidence>
<keyword evidence="10 11" id="KW-0407">Ion channel</keyword>
<keyword evidence="15" id="KW-1185">Reference proteome</keyword>